<dbReference type="PANTHER" id="PTHR48475">
    <property type="entry name" value="RIBONUCLEASE H"/>
    <property type="match status" value="1"/>
</dbReference>
<protein>
    <submittedName>
        <fullName evidence="2">Reverse transcriptase domain-containing protein</fullName>
    </submittedName>
</protein>
<dbReference type="InterPro" id="IPR043128">
    <property type="entry name" value="Rev_trsase/Diguanyl_cyclase"/>
</dbReference>
<dbReference type="Gene3D" id="3.30.70.270">
    <property type="match status" value="1"/>
</dbReference>
<sequence length="442" mass="49892">MFLGYKVITKGIKVCPNKVEAVLSLPSLKCLKDVQKLNGKLASRKRFMSKLAETSLSFLKTLKKYTKKSDFQWTAEAEAAFKQMKKLIAELPTLTIPLEKEELIVYLAAAREATLFTDGSSCVDGFGAGLILTSPEGTKFTYALRFRFDATNNEAEDEALIVGLRIAEQMSVKILQTNVDSRLVANQVNESYVAKKPGMMQYLEKVKALSSNFKKFSIKQVPRSEKKKSDALRKIAPTSFAHLTKQVLVEELNEKSINEAEVLAVVEEEGDTWMTPIYEYLTEETLPSEKEKARAIRCKSRWFGLLGEIISDNKKQFRDNPFIDTFASIKHPQANGLVERANKSLGEGIKARLDERSKDWIEEIPHVLWAHKTKIKSSDGDTPFSLTYRTEAVIPTKIGMPTLRTAEIDIVQNDEALEINLDLLEEIREQAAIREARSKTKM</sequence>
<gene>
    <name evidence="2" type="ORF">Tco_1019677</name>
</gene>
<keyword evidence="2" id="KW-0808">Transferase</keyword>
<dbReference type="InterPro" id="IPR012337">
    <property type="entry name" value="RNaseH-like_sf"/>
</dbReference>
<dbReference type="SUPFAM" id="SSF53098">
    <property type="entry name" value="Ribonuclease H-like"/>
    <property type="match status" value="1"/>
</dbReference>
<keyword evidence="3" id="KW-1185">Reference proteome</keyword>
<organism evidence="2 3">
    <name type="scientific">Tanacetum coccineum</name>
    <dbReference type="NCBI Taxonomy" id="301880"/>
    <lineage>
        <taxon>Eukaryota</taxon>
        <taxon>Viridiplantae</taxon>
        <taxon>Streptophyta</taxon>
        <taxon>Embryophyta</taxon>
        <taxon>Tracheophyta</taxon>
        <taxon>Spermatophyta</taxon>
        <taxon>Magnoliopsida</taxon>
        <taxon>eudicotyledons</taxon>
        <taxon>Gunneridae</taxon>
        <taxon>Pentapetalae</taxon>
        <taxon>asterids</taxon>
        <taxon>campanulids</taxon>
        <taxon>Asterales</taxon>
        <taxon>Asteraceae</taxon>
        <taxon>Asteroideae</taxon>
        <taxon>Anthemideae</taxon>
        <taxon>Anthemidinae</taxon>
        <taxon>Tanacetum</taxon>
    </lineage>
</organism>
<dbReference type="InterPro" id="IPR002156">
    <property type="entry name" value="RNaseH_domain"/>
</dbReference>
<name>A0ABQ5G058_9ASTR</name>
<reference evidence="2" key="2">
    <citation type="submission" date="2022-01" db="EMBL/GenBank/DDBJ databases">
        <authorList>
            <person name="Yamashiro T."/>
            <person name="Shiraishi A."/>
            <person name="Satake H."/>
            <person name="Nakayama K."/>
        </authorList>
    </citation>
    <scope>NUCLEOTIDE SEQUENCE</scope>
</reference>
<dbReference type="GO" id="GO:0003964">
    <property type="term" value="F:RNA-directed DNA polymerase activity"/>
    <property type="evidence" value="ECO:0007669"/>
    <property type="project" value="UniProtKB-KW"/>
</dbReference>
<dbReference type="SUPFAM" id="SSF56672">
    <property type="entry name" value="DNA/RNA polymerases"/>
    <property type="match status" value="1"/>
</dbReference>
<dbReference type="Proteomes" id="UP001151760">
    <property type="component" value="Unassembled WGS sequence"/>
</dbReference>
<dbReference type="CDD" id="cd09279">
    <property type="entry name" value="RNase_HI_like"/>
    <property type="match status" value="1"/>
</dbReference>
<evidence type="ECO:0000259" key="1">
    <source>
        <dbReference type="Pfam" id="PF13456"/>
    </source>
</evidence>
<evidence type="ECO:0000313" key="3">
    <source>
        <dbReference type="Proteomes" id="UP001151760"/>
    </source>
</evidence>
<dbReference type="Gene3D" id="3.30.420.10">
    <property type="entry name" value="Ribonuclease H-like superfamily/Ribonuclease H"/>
    <property type="match status" value="2"/>
</dbReference>
<proteinExistence type="predicted"/>
<dbReference type="EMBL" id="BQNB010017876">
    <property type="protein sequence ID" value="GJT68197.1"/>
    <property type="molecule type" value="Genomic_DNA"/>
</dbReference>
<dbReference type="InterPro" id="IPR043502">
    <property type="entry name" value="DNA/RNA_pol_sf"/>
</dbReference>
<comment type="caution">
    <text evidence="2">The sequence shown here is derived from an EMBL/GenBank/DDBJ whole genome shotgun (WGS) entry which is preliminary data.</text>
</comment>
<reference evidence="2" key="1">
    <citation type="journal article" date="2022" name="Int. J. Mol. Sci.">
        <title>Draft Genome of Tanacetum Coccineum: Genomic Comparison of Closely Related Tanacetum-Family Plants.</title>
        <authorList>
            <person name="Yamashiro T."/>
            <person name="Shiraishi A."/>
            <person name="Nakayama K."/>
            <person name="Satake H."/>
        </authorList>
    </citation>
    <scope>NUCLEOTIDE SEQUENCE</scope>
</reference>
<evidence type="ECO:0000313" key="2">
    <source>
        <dbReference type="EMBL" id="GJT68197.1"/>
    </source>
</evidence>
<dbReference type="PANTHER" id="PTHR48475:SF2">
    <property type="entry name" value="RIBONUCLEASE H"/>
    <property type="match status" value="1"/>
</dbReference>
<dbReference type="Pfam" id="PF13456">
    <property type="entry name" value="RVT_3"/>
    <property type="match status" value="1"/>
</dbReference>
<feature type="domain" description="RNase H type-1" evidence="1">
    <location>
        <begin position="127"/>
        <end position="232"/>
    </location>
</feature>
<dbReference type="InterPro" id="IPR036397">
    <property type="entry name" value="RNaseH_sf"/>
</dbReference>
<accession>A0ABQ5G058</accession>
<keyword evidence="2" id="KW-0548">Nucleotidyltransferase</keyword>
<keyword evidence="2" id="KW-0695">RNA-directed DNA polymerase</keyword>